<comment type="caution">
    <text evidence="1">The sequence shown here is derived from an EMBL/GenBank/DDBJ whole genome shotgun (WGS) entry which is preliminary data.</text>
</comment>
<keyword evidence="2" id="KW-1185">Reference proteome</keyword>
<reference evidence="2" key="1">
    <citation type="journal article" date="2019" name="Int. J. Syst. Evol. Microbiol.">
        <title>The Global Catalogue of Microorganisms (GCM) 10K type strain sequencing project: providing services to taxonomists for standard genome sequencing and annotation.</title>
        <authorList>
            <consortium name="The Broad Institute Genomics Platform"/>
            <consortium name="The Broad Institute Genome Sequencing Center for Infectious Disease"/>
            <person name="Wu L."/>
            <person name="Ma J."/>
        </authorList>
    </citation>
    <scope>NUCLEOTIDE SEQUENCE [LARGE SCALE GENOMIC DNA]</scope>
    <source>
        <strain evidence="2">JCM 3106</strain>
    </source>
</reference>
<evidence type="ECO:0000313" key="1">
    <source>
        <dbReference type="EMBL" id="GAA3027559.1"/>
    </source>
</evidence>
<proteinExistence type="predicted"/>
<dbReference type="EMBL" id="BAAAWD010000016">
    <property type="protein sequence ID" value="GAA3027559.1"/>
    <property type="molecule type" value="Genomic_DNA"/>
</dbReference>
<dbReference type="Proteomes" id="UP001499930">
    <property type="component" value="Unassembled WGS sequence"/>
</dbReference>
<name>A0ABP6L385_9ACTN</name>
<sequence>MAAVIYLACEEHLEGPRCDDDEVFVGVETVAAARVLWAAKHPGRKDTKIGRVVIGCDIGGCARQIYVKTVSITEARIITSGHDFAWYVARRAGGRLVDGCQFHLGTCCIQHASRSWIEGQPHPTLDPAAVLPGEPGFLGRPVAQLDLFTTEEP</sequence>
<protein>
    <submittedName>
        <fullName evidence="1">Uncharacterized protein</fullName>
    </submittedName>
</protein>
<evidence type="ECO:0000313" key="2">
    <source>
        <dbReference type="Proteomes" id="UP001499930"/>
    </source>
</evidence>
<accession>A0ABP6L385</accession>
<organism evidence="1 2">
    <name type="scientific">Streptosporangium longisporum</name>
    <dbReference type="NCBI Taxonomy" id="46187"/>
    <lineage>
        <taxon>Bacteria</taxon>
        <taxon>Bacillati</taxon>
        <taxon>Actinomycetota</taxon>
        <taxon>Actinomycetes</taxon>
        <taxon>Streptosporangiales</taxon>
        <taxon>Streptosporangiaceae</taxon>
        <taxon>Streptosporangium</taxon>
    </lineage>
</organism>
<dbReference type="RefSeq" id="WP_344902106.1">
    <property type="nucleotide sequence ID" value="NZ_BAAAWD010000016.1"/>
</dbReference>
<gene>
    <name evidence="1" type="ORF">GCM10017559_62300</name>
</gene>